<feature type="region of interest" description="Disordered" evidence="1">
    <location>
        <begin position="777"/>
        <end position="812"/>
    </location>
</feature>
<feature type="region of interest" description="Disordered" evidence="1">
    <location>
        <begin position="633"/>
        <end position="661"/>
    </location>
</feature>
<feature type="compositionally biased region" description="Polar residues" evidence="1">
    <location>
        <begin position="782"/>
        <end position="795"/>
    </location>
</feature>
<feature type="compositionally biased region" description="Basic and acidic residues" evidence="1">
    <location>
        <begin position="851"/>
        <end position="872"/>
    </location>
</feature>
<name>A0ABM3LZW0_BICAN</name>
<sequence>MNQVDQNINKDMIDFDLIDVDSLDFSDDQTWLYKIPEDSGQMVDLVEFNLACDWPINEDEEYLALEKELYNIMDKIIKNEVALPDKHKFDSRTYVKPKKRMQRPSIQSIVEVPSNPPSMSPHSSLNTSPNKYLTYNKYSNPLGPISPMLRLKTFNVDTNTENSHAIKEYAMKRRSLTHDDDPQLEDVDVENAPENVPFKAINIDLSQPAHNIHNTFNKGVMHIMQESGSMHMYQSGESLMRMSPPSLVSSMVMEHSGNFNAESMDSRKSQRDSGLPMSGRPSIDPMMTSMTLSILDEKDMNTSFLSQTTYPDNDSFMDSLPPSLVNSVNSSYIISNTSKAKTETTDTNIFSSATFTHLEQSEKLLSARPRCHLYNSFTKRDSIKNSESYTKSKEEASQIDKVLNENSDNNLGVPHPKNSPKNKPNGDMSETVTLHYSNNKFRRENDAEKENFNRTFQCDDAFYKEMAIPKSHQVEQGKNSMNVTLDKQELNEIIQARQKLSLARKALPNEPEKTSPVNQVDTSPVKTIQLPNQTITVPKQSIENASELLSRRRAMNNYERPEELVRETPKRTATFKKASPTIPKNNVMDATVVYVKADDNNIIDINSATLSLIESGESNLNQEDWGLQERAMVGSSESTGTDTGTFSSSSPPESVPEPVDPRTLAVSTPLIALGKGPKNEFLDINNTISPIYTDTIDDKSYTVGRVSNTADNMVRTYDLNTTVINSATMVKKSSAKRDILAAKNIPERKLLNPTQMQKPTVNRISPTDNGIYSAMPPPATVSRKTNLPTSKLRQYSSHKELNRIPGNPPSTAARVLAGRTMVRRGVYASNPALSPTAPVPPVHSALTMPQRRDSYTTATHQKEHQEQERQDRPTLLNPPALVRQGTETLRRERPQSQLVAPKDLRLSAVSPSGVPVSLRNHYAPPPTTRPYSIAGTSQLRITRPASVPVPKTATVATPQVEQPRPSTGVDRMSALPRPSRLPAPRRGLRPPSVYSVAPAGETDQY</sequence>
<feature type="region of interest" description="Disordered" evidence="1">
    <location>
        <begin position="851"/>
        <end position="932"/>
    </location>
</feature>
<gene>
    <name evidence="3" type="primary">LOC112054785</name>
</gene>
<evidence type="ECO:0000313" key="3">
    <source>
        <dbReference type="RefSeq" id="XP_052744582.1"/>
    </source>
</evidence>
<feature type="region of interest" description="Disordered" evidence="1">
    <location>
        <begin position="260"/>
        <end position="283"/>
    </location>
</feature>
<feature type="region of interest" description="Disordered" evidence="1">
    <location>
        <begin position="945"/>
        <end position="1005"/>
    </location>
</feature>
<feature type="region of interest" description="Disordered" evidence="1">
    <location>
        <begin position="405"/>
        <end position="431"/>
    </location>
</feature>
<protein>
    <submittedName>
        <fullName evidence="3">Uncharacterized protein LOC112054785 isoform X1</fullName>
    </submittedName>
</protein>
<accession>A0ABM3LZW0</accession>
<evidence type="ECO:0000313" key="2">
    <source>
        <dbReference type="Proteomes" id="UP001652582"/>
    </source>
</evidence>
<reference evidence="3" key="1">
    <citation type="submission" date="2025-08" db="UniProtKB">
        <authorList>
            <consortium name="RefSeq"/>
        </authorList>
    </citation>
    <scope>IDENTIFICATION</scope>
</reference>
<dbReference type="GeneID" id="112054785"/>
<organism evidence="2 3">
    <name type="scientific">Bicyclus anynana</name>
    <name type="common">Squinting bush brown butterfly</name>
    <dbReference type="NCBI Taxonomy" id="110368"/>
    <lineage>
        <taxon>Eukaryota</taxon>
        <taxon>Metazoa</taxon>
        <taxon>Ecdysozoa</taxon>
        <taxon>Arthropoda</taxon>
        <taxon>Hexapoda</taxon>
        <taxon>Insecta</taxon>
        <taxon>Pterygota</taxon>
        <taxon>Neoptera</taxon>
        <taxon>Endopterygota</taxon>
        <taxon>Lepidoptera</taxon>
        <taxon>Glossata</taxon>
        <taxon>Ditrysia</taxon>
        <taxon>Papilionoidea</taxon>
        <taxon>Nymphalidae</taxon>
        <taxon>Satyrinae</taxon>
        <taxon>Satyrini</taxon>
        <taxon>Mycalesina</taxon>
        <taxon>Bicyclus</taxon>
    </lineage>
</organism>
<dbReference type="RefSeq" id="XP_052744582.1">
    <property type="nucleotide sequence ID" value="XM_052888622.1"/>
</dbReference>
<evidence type="ECO:0000256" key="1">
    <source>
        <dbReference type="SAM" id="MobiDB-lite"/>
    </source>
</evidence>
<dbReference type="Proteomes" id="UP001652582">
    <property type="component" value="Chromosome 23"/>
</dbReference>
<proteinExistence type="predicted"/>
<feature type="compositionally biased region" description="Low complexity" evidence="1">
    <location>
        <begin position="973"/>
        <end position="992"/>
    </location>
</feature>
<keyword evidence="2" id="KW-1185">Reference proteome</keyword>
<feature type="compositionally biased region" description="Low complexity" evidence="1">
    <location>
        <begin position="634"/>
        <end position="652"/>
    </location>
</feature>